<gene>
    <name evidence="1" type="ORF">JG688_00004860</name>
</gene>
<dbReference type="Proteomes" id="UP000709295">
    <property type="component" value="Unassembled WGS sequence"/>
</dbReference>
<protein>
    <submittedName>
        <fullName evidence="1">Uncharacterized protein</fullName>
    </submittedName>
</protein>
<comment type="caution">
    <text evidence="1">The sequence shown here is derived from an EMBL/GenBank/DDBJ whole genome shotgun (WGS) entry which is preliminary data.</text>
</comment>
<sequence length="151" mass="16897">HVDPRFSAASQQHRCLPATRRRGYGPFKTGNYEEVAGEHRDAAVIEVAAVVCSKCRTAFAGKSVFAMESWCLDKCVCMMPSEDGDNANETGAVDKDEEVSNGCEVENKAAKKRLATIQRAAEAWLRSQLKSLRKSFEKLFQYFRQLKCNVN</sequence>
<evidence type="ECO:0000313" key="2">
    <source>
        <dbReference type="Proteomes" id="UP000709295"/>
    </source>
</evidence>
<keyword evidence="2" id="KW-1185">Reference proteome</keyword>
<reference evidence="1" key="1">
    <citation type="submission" date="2021-01" db="EMBL/GenBank/DDBJ databases">
        <title>Phytophthora aleatoria, a newly-described species from Pinus radiata is distinct from Phytophthora cactorum isolates based on comparative genomics.</title>
        <authorList>
            <person name="Mcdougal R."/>
            <person name="Panda P."/>
            <person name="Williams N."/>
            <person name="Studholme D.J."/>
        </authorList>
    </citation>
    <scope>NUCLEOTIDE SEQUENCE</scope>
    <source>
        <strain evidence="1">NZFS 4037</strain>
    </source>
</reference>
<dbReference type="EMBL" id="JAENGY010000180">
    <property type="protein sequence ID" value="KAG6970428.1"/>
    <property type="molecule type" value="Genomic_DNA"/>
</dbReference>
<dbReference type="AlphaFoldDB" id="A0A8J5INP1"/>
<feature type="non-terminal residue" evidence="1">
    <location>
        <position position="1"/>
    </location>
</feature>
<proteinExistence type="predicted"/>
<accession>A0A8J5INP1</accession>
<name>A0A8J5INP1_9STRA</name>
<organism evidence="1 2">
    <name type="scientific">Phytophthora aleatoria</name>
    <dbReference type="NCBI Taxonomy" id="2496075"/>
    <lineage>
        <taxon>Eukaryota</taxon>
        <taxon>Sar</taxon>
        <taxon>Stramenopiles</taxon>
        <taxon>Oomycota</taxon>
        <taxon>Peronosporomycetes</taxon>
        <taxon>Peronosporales</taxon>
        <taxon>Peronosporaceae</taxon>
        <taxon>Phytophthora</taxon>
    </lineage>
</organism>
<evidence type="ECO:0000313" key="1">
    <source>
        <dbReference type="EMBL" id="KAG6970428.1"/>
    </source>
</evidence>